<proteinExistence type="inferred from homology"/>
<reference evidence="7 8" key="1">
    <citation type="submission" date="2020-07" db="EMBL/GenBank/DDBJ databases">
        <title>Description of Limosilactobacillus balticus sp. nov., Limosilactobacillus agrestis sp. nov., Limosilactobacillus albertensis sp. nov., Limosilactobacillus rudii sp. nov., Limosilactobacillus fastidiosus sp. nov., five novel Limosilactobacillus species isolated from the vertebrate gastrointestinal tract, and proposal of 6 subspecies of Limosilactobacillus reuteri adapted to the gastrointestinal tract of specific vertebrate hosts.</title>
        <authorList>
            <person name="Li F."/>
            <person name="Cheng C."/>
            <person name="Zheng J."/>
            <person name="Quevedo R.M."/>
            <person name="Li J."/>
            <person name="Roos S."/>
            <person name="Gaenzle M.G."/>
            <person name="Walter J."/>
        </authorList>
    </citation>
    <scope>NUCLEOTIDE SEQUENCE [LARGE SCALE GENOMIC DNA]</scope>
    <source>
        <strain evidence="7 8">WF-MA3-C</strain>
    </source>
</reference>
<dbReference type="InterPro" id="IPR006480">
    <property type="entry name" value="Phage_holin_4_1"/>
</dbReference>
<feature type="transmembrane region" description="Helical" evidence="6">
    <location>
        <begin position="57"/>
        <end position="75"/>
    </location>
</feature>
<evidence type="ECO:0000256" key="6">
    <source>
        <dbReference type="SAM" id="Phobius"/>
    </source>
</evidence>
<name>A0A7W3YCI8_9LACO</name>
<evidence type="ECO:0000313" key="8">
    <source>
        <dbReference type="Proteomes" id="UP000518255"/>
    </source>
</evidence>
<protein>
    <submittedName>
        <fullName evidence="7">Phage holin family protein</fullName>
    </submittedName>
</protein>
<evidence type="ECO:0000256" key="1">
    <source>
        <dbReference type="ARBA" id="ARBA00004141"/>
    </source>
</evidence>
<dbReference type="NCBIfam" id="TIGR01593">
    <property type="entry name" value="holin_tox_secr"/>
    <property type="match status" value="1"/>
</dbReference>
<keyword evidence="4 6" id="KW-0472">Membrane</keyword>
<dbReference type="EMBL" id="JACIUY010000059">
    <property type="protein sequence ID" value="MBB1086358.1"/>
    <property type="molecule type" value="Genomic_DNA"/>
</dbReference>
<dbReference type="AlphaFoldDB" id="A0A7W3YCI8"/>
<dbReference type="RefSeq" id="WP_182581233.1">
    <property type="nucleotide sequence ID" value="NZ_JACIUY010000059.1"/>
</dbReference>
<evidence type="ECO:0000256" key="5">
    <source>
        <dbReference type="ARBA" id="ARBA00023600"/>
    </source>
</evidence>
<gene>
    <name evidence="7" type="ORF">H5R63_06135</name>
</gene>
<evidence type="ECO:0000256" key="4">
    <source>
        <dbReference type="ARBA" id="ARBA00023136"/>
    </source>
</evidence>
<organism evidence="7 8">
    <name type="scientific">Limosilactobacillus fastidiosus</name>
    <dbReference type="NCBI Taxonomy" id="2759855"/>
    <lineage>
        <taxon>Bacteria</taxon>
        <taxon>Bacillati</taxon>
        <taxon>Bacillota</taxon>
        <taxon>Bacilli</taxon>
        <taxon>Lactobacillales</taxon>
        <taxon>Lactobacillaceae</taxon>
        <taxon>Limosilactobacillus</taxon>
    </lineage>
</organism>
<dbReference type="GO" id="GO:0016020">
    <property type="term" value="C:membrane"/>
    <property type="evidence" value="ECO:0007669"/>
    <property type="project" value="UniProtKB-SubCell"/>
</dbReference>
<comment type="caution">
    <text evidence="7">The sequence shown here is derived from an EMBL/GenBank/DDBJ whole genome shotgun (WGS) entry which is preliminary data.</text>
</comment>
<evidence type="ECO:0000313" key="7">
    <source>
        <dbReference type="EMBL" id="MBB1086358.1"/>
    </source>
</evidence>
<feature type="transmembrane region" description="Helical" evidence="6">
    <location>
        <begin position="20"/>
        <end position="36"/>
    </location>
</feature>
<comment type="subcellular location">
    <subcellularLocation>
        <location evidence="1">Membrane</location>
        <topology evidence="1">Multi-pass membrane protein</topology>
    </subcellularLocation>
</comment>
<dbReference type="Pfam" id="PF05105">
    <property type="entry name" value="Phage_holin_4_1"/>
    <property type="match status" value="1"/>
</dbReference>
<feature type="transmembrane region" description="Helical" evidence="6">
    <location>
        <begin position="81"/>
        <end position="99"/>
    </location>
</feature>
<dbReference type="Proteomes" id="UP000518255">
    <property type="component" value="Unassembled WGS sequence"/>
</dbReference>
<evidence type="ECO:0000256" key="2">
    <source>
        <dbReference type="ARBA" id="ARBA00022692"/>
    </source>
</evidence>
<keyword evidence="2 6" id="KW-0812">Transmembrane</keyword>
<accession>A0A7W3YCI8</accession>
<evidence type="ECO:0000256" key="3">
    <source>
        <dbReference type="ARBA" id="ARBA00022989"/>
    </source>
</evidence>
<sequence length="153" mass="17589">MPYHLLVMHQVEKMIDDPLIIGFTWLVIFDIASGIIKGLRGKATHNKTNSTKGMYGLCKHLFIMTMVLTFYPYLITLNFNTVAQLMVLAFVYQYLVSFVENLSQMNINVSWVKPIIDVLAQKLNLAKAQDDYDSHDYDSITGAYKKTDKKEEK</sequence>
<comment type="similarity">
    <text evidence="5">Belongs to the bacteriophage holin family. Cp-1 holin subfamily.</text>
</comment>
<keyword evidence="3 6" id="KW-1133">Transmembrane helix</keyword>